<dbReference type="FunFam" id="3.40.50.620:FF:000003">
    <property type="entry name" value="Leucine--tRNA ligase"/>
    <property type="match status" value="1"/>
</dbReference>
<dbReference type="CDD" id="cd00812">
    <property type="entry name" value="LeuRS_core"/>
    <property type="match status" value="1"/>
</dbReference>
<keyword evidence="7 9" id="KW-0030">Aminoacyl-tRNA synthetase</keyword>
<evidence type="ECO:0000256" key="5">
    <source>
        <dbReference type="ARBA" id="ARBA00022840"/>
    </source>
</evidence>
<keyword evidence="3 9" id="KW-0436">Ligase</keyword>
<keyword evidence="6 9" id="KW-0648">Protein biosynthesis</keyword>
<name>A0A0N5A586_PARTI</name>
<evidence type="ECO:0000256" key="7">
    <source>
        <dbReference type="ARBA" id="ARBA00023146"/>
    </source>
</evidence>
<dbReference type="GO" id="GO:0032543">
    <property type="term" value="P:mitochondrial translation"/>
    <property type="evidence" value="ECO:0007669"/>
    <property type="project" value="TreeGrafter"/>
</dbReference>
<evidence type="ECO:0000313" key="11">
    <source>
        <dbReference type="Proteomes" id="UP000038045"/>
    </source>
</evidence>
<dbReference type="PANTHER" id="PTHR43740">
    <property type="entry name" value="LEUCYL-TRNA SYNTHETASE"/>
    <property type="match status" value="1"/>
</dbReference>
<dbReference type="GO" id="GO:0004823">
    <property type="term" value="F:leucine-tRNA ligase activity"/>
    <property type="evidence" value="ECO:0007669"/>
    <property type="project" value="UniProtKB-EC"/>
</dbReference>
<dbReference type="PANTHER" id="PTHR43740:SF2">
    <property type="entry name" value="LEUCINE--TRNA LIGASE, MITOCHONDRIAL"/>
    <property type="match status" value="1"/>
</dbReference>
<feature type="domain" description="Aminoacyl-tRNA synthetase class Ia" evidence="10">
    <location>
        <begin position="398"/>
        <end position="537"/>
    </location>
</feature>
<evidence type="ECO:0000313" key="12">
    <source>
        <dbReference type="WBParaSite" id="PTRK_0001687000.1"/>
    </source>
</evidence>
<dbReference type="Gene3D" id="1.10.730.10">
    <property type="entry name" value="Isoleucyl-tRNA Synthetase, Domain 1"/>
    <property type="match status" value="1"/>
</dbReference>
<evidence type="ECO:0000256" key="9">
    <source>
        <dbReference type="RuleBase" id="RU363035"/>
    </source>
</evidence>
<evidence type="ECO:0000256" key="2">
    <source>
        <dbReference type="ARBA" id="ARBA00013164"/>
    </source>
</evidence>
<dbReference type="Gene3D" id="3.40.50.620">
    <property type="entry name" value="HUPs"/>
    <property type="match status" value="2"/>
</dbReference>
<accession>A0A0N5A586</accession>
<keyword evidence="5 9" id="KW-0067">ATP-binding</keyword>
<dbReference type="GO" id="GO:0005739">
    <property type="term" value="C:mitochondrion"/>
    <property type="evidence" value="ECO:0007669"/>
    <property type="project" value="TreeGrafter"/>
</dbReference>
<dbReference type="Pfam" id="PF00133">
    <property type="entry name" value="tRNA-synt_1"/>
    <property type="match status" value="2"/>
</dbReference>
<evidence type="ECO:0000259" key="10">
    <source>
        <dbReference type="Pfam" id="PF00133"/>
    </source>
</evidence>
<dbReference type="PRINTS" id="PR00985">
    <property type="entry name" value="TRNASYNTHLEU"/>
</dbReference>
<dbReference type="WBParaSite" id="PTRK_0001687000.1">
    <property type="protein sequence ID" value="PTRK_0001687000.1"/>
    <property type="gene ID" value="PTRK_0001687000"/>
</dbReference>
<keyword evidence="4 9" id="KW-0547">Nucleotide-binding</keyword>
<dbReference type="InterPro" id="IPR009080">
    <property type="entry name" value="tRNAsynth_Ia_anticodon-bd"/>
</dbReference>
<dbReference type="PROSITE" id="PS00178">
    <property type="entry name" value="AA_TRNA_LIGASE_I"/>
    <property type="match status" value="1"/>
</dbReference>
<dbReference type="GO" id="GO:0005524">
    <property type="term" value="F:ATP binding"/>
    <property type="evidence" value="ECO:0007669"/>
    <property type="project" value="UniProtKB-KW"/>
</dbReference>
<comment type="similarity">
    <text evidence="1 9">Belongs to the class-I aminoacyl-tRNA synthetase family.</text>
</comment>
<keyword evidence="11" id="KW-1185">Reference proteome</keyword>
<evidence type="ECO:0000256" key="1">
    <source>
        <dbReference type="ARBA" id="ARBA00005594"/>
    </source>
</evidence>
<dbReference type="STRING" id="131310.A0A0N5A586"/>
<proteinExistence type="inferred from homology"/>
<feature type="domain" description="Aminoacyl-tRNA synthetase class Ia" evidence="10">
    <location>
        <begin position="41"/>
        <end position="236"/>
    </location>
</feature>
<dbReference type="AlphaFoldDB" id="A0A0N5A586"/>
<dbReference type="InterPro" id="IPR002302">
    <property type="entry name" value="Leu-tRNA-ligase"/>
</dbReference>
<evidence type="ECO:0000256" key="4">
    <source>
        <dbReference type="ARBA" id="ARBA00022741"/>
    </source>
</evidence>
<dbReference type="Proteomes" id="UP000038045">
    <property type="component" value="Unplaced"/>
</dbReference>
<protein>
    <recommendedName>
        <fullName evidence="2">leucine--tRNA ligase</fullName>
        <ecNumber evidence="2">6.1.1.4</ecNumber>
    </recommendedName>
    <alternativeName>
        <fullName evidence="8">Leucyl-tRNA synthetase</fullName>
    </alternativeName>
</protein>
<dbReference type="FunFam" id="1.10.730.10:FF:000002">
    <property type="entry name" value="Leucine--tRNA ligase"/>
    <property type="match status" value="1"/>
</dbReference>
<dbReference type="SUPFAM" id="SSF47323">
    <property type="entry name" value="Anticodon-binding domain of a subclass of class I aminoacyl-tRNA synthetases"/>
    <property type="match status" value="1"/>
</dbReference>
<dbReference type="SUPFAM" id="SSF52374">
    <property type="entry name" value="Nucleotidylyl transferase"/>
    <property type="match status" value="1"/>
</dbReference>
<sequence length="875" mass="101787">MILLLNSRKYLFNQAKYTSTYLQWPLKENKELSSNLKNIENHWKEIGQSRVVPKKKISQSKYILSMFPYPSGNLHMGHMRVYTISDALARYYSLQGFNIIHPMGWDAFGLPAENAAIERGIDSKKWTFDNINVMREQLKKTGIIFDWDREIFTCDPSFYKWTQWIFLKLSEAGLVRRSMSEVNWDPIDKTVLAAEQIDNEGRSWRSGAIAEKKKLRQWVIETTKYAKKLKDGLELIKSDWNEVADIQSNWIGICDVYKFNLPLKNFDGTLMDESLDLRIKNALDIEKGQFVIIGKDHQLVKDYGENTNDKYYVLKKIVTMNVVTGKRMPIVVENYNDNTPEMFFNARLGGELLSNEDKEISNLLNLSFPETKVRKLLLSDVQEIAAFGGYGGYQTSRTLQDWVVSRQRKWGTPIPMLISKNDEKIYKRVPYNNLPIEGHQQGISLTNDDWILESDTLDTFFDSSWYFLRYLDVTNDNLPVSFDETVRNMPIDVYVGGIEHAAVHLFFARFISHFLKDIGISNCREPFQRLLPQGIVKGKTFVIPETNKHVRKENVIENNKKIYDKETGKELNIVFEKMSKSKHNGVDPLNVLENDGIDLTRLQLLSSAAPKSSINWGDSDLKGLIRWIDRMAHVINIYINARKEGGLFDPSKVNEKIEKELRDVYNFHIRTITMCLEDLHLHNTAITKLIGLVNVLKKVNPKYIVNSPEYERCLHAIIIILQVFAPHISQELWSSLKNVDALNIHMWDKNLDVRYQKWPEIDKDCLVDVYVYACNINCGRVFAPRQEIEQLKDDDIFKNTSQVWHSTLFNEFKNNGHIIKDYTIKRKEGRFYTINLNFKTDTTERNIKDLLDLVSKRRNTSHKIEKRKSKVGNTA</sequence>
<evidence type="ECO:0000256" key="3">
    <source>
        <dbReference type="ARBA" id="ARBA00022598"/>
    </source>
</evidence>
<reference evidence="12" key="1">
    <citation type="submission" date="2017-02" db="UniProtKB">
        <authorList>
            <consortium name="WormBaseParasite"/>
        </authorList>
    </citation>
    <scope>IDENTIFICATION</scope>
</reference>
<organism evidence="11 12">
    <name type="scientific">Parastrongyloides trichosuri</name>
    <name type="common">Possum-specific nematode worm</name>
    <dbReference type="NCBI Taxonomy" id="131310"/>
    <lineage>
        <taxon>Eukaryota</taxon>
        <taxon>Metazoa</taxon>
        <taxon>Ecdysozoa</taxon>
        <taxon>Nematoda</taxon>
        <taxon>Chromadorea</taxon>
        <taxon>Rhabditida</taxon>
        <taxon>Tylenchina</taxon>
        <taxon>Panagrolaimomorpha</taxon>
        <taxon>Strongyloidoidea</taxon>
        <taxon>Strongyloididae</taxon>
        <taxon>Parastrongyloides</taxon>
    </lineage>
</organism>
<evidence type="ECO:0000256" key="8">
    <source>
        <dbReference type="ARBA" id="ARBA00030520"/>
    </source>
</evidence>
<dbReference type="InterPro" id="IPR014729">
    <property type="entry name" value="Rossmann-like_a/b/a_fold"/>
</dbReference>
<dbReference type="InterPro" id="IPR001412">
    <property type="entry name" value="aa-tRNA-synth_I_CS"/>
</dbReference>
<dbReference type="GO" id="GO:0006429">
    <property type="term" value="P:leucyl-tRNA aminoacylation"/>
    <property type="evidence" value="ECO:0007669"/>
    <property type="project" value="InterPro"/>
</dbReference>
<dbReference type="InterPro" id="IPR002300">
    <property type="entry name" value="aa-tRNA-synth_Ia"/>
</dbReference>
<dbReference type="EC" id="6.1.1.4" evidence="2"/>
<evidence type="ECO:0000256" key="6">
    <source>
        <dbReference type="ARBA" id="ARBA00022917"/>
    </source>
</evidence>